<gene>
    <name evidence="1" type="ORF">OPKNFCMD_3849</name>
</gene>
<keyword evidence="2" id="KW-1185">Reference proteome</keyword>
<dbReference type="RefSeq" id="WP_128562109.1">
    <property type="nucleotide sequence ID" value="NZ_BPQH01000012.1"/>
</dbReference>
<protein>
    <recommendedName>
        <fullName evidence="3">HK97 gp10 family phage protein</fullName>
    </recommendedName>
</protein>
<proteinExistence type="predicted"/>
<sequence>MTGALTVTLDAAAIARLGNQIAATGAKAPLALARAINHTGDKAKTQMTRALVPQTGLTRRVIVKALRVHKAGAGSLTYTVTVKGGDIRLKYFKARETAQGVSAAPWNKRSIWPHTFMKAGWWPSRVVKPNWNGQVFERALSKTNSGMDRFTVVRSGLYLPDELVTGASRAAFEAAVARDLPDRLAHELGRVLGA</sequence>
<accession>A0ABQ4R0A3</accession>
<dbReference type="EMBL" id="BPQH01000012">
    <property type="protein sequence ID" value="GJD51098.1"/>
    <property type="molecule type" value="Genomic_DNA"/>
</dbReference>
<reference evidence="1" key="2">
    <citation type="submission" date="2021-08" db="EMBL/GenBank/DDBJ databases">
        <authorList>
            <person name="Tani A."/>
            <person name="Ola A."/>
            <person name="Ogura Y."/>
            <person name="Katsura K."/>
            <person name="Hayashi T."/>
        </authorList>
    </citation>
    <scope>NUCLEOTIDE SEQUENCE</scope>
    <source>
        <strain evidence="1">KCTC 52305</strain>
    </source>
</reference>
<organism evidence="1 2">
    <name type="scientific">Methylobacterium crusticola</name>
    <dbReference type="NCBI Taxonomy" id="1697972"/>
    <lineage>
        <taxon>Bacteria</taxon>
        <taxon>Pseudomonadati</taxon>
        <taxon>Pseudomonadota</taxon>
        <taxon>Alphaproteobacteria</taxon>
        <taxon>Hyphomicrobiales</taxon>
        <taxon>Methylobacteriaceae</taxon>
        <taxon>Methylobacterium</taxon>
    </lineage>
</organism>
<name>A0ABQ4R0A3_9HYPH</name>
<dbReference type="Proteomes" id="UP001055167">
    <property type="component" value="Unassembled WGS sequence"/>
</dbReference>
<evidence type="ECO:0000313" key="1">
    <source>
        <dbReference type="EMBL" id="GJD51098.1"/>
    </source>
</evidence>
<evidence type="ECO:0008006" key="3">
    <source>
        <dbReference type="Google" id="ProtNLM"/>
    </source>
</evidence>
<evidence type="ECO:0000313" key="2">
    <source>
        <dbReference type="Proteomes" id="UP001055167"/>
    </source>
</evidence>
<comment type="caution">
    <text evidence="1">The sequence shown here is derived from an EMBL/GenBank/DDBJ whole genome shotgun (WGS) entry which is preliminary data.</text>
</comment>
<reference evidence="1" key="1">
    <citation type="journal article" date="2021" name="Front. Microbiol.">
        <title>Comprehensive Comparative Genomics and Phenotyping of Methylobacterium Species.</title>
        <authorList>
            <person name="Alessa O."/>
            <person name="Ogura Y."/>
            <person name="Fujitani Y."/>
            <person name="Takami H."/>
            <person name="Hayashi T."/>
            <person name="Sahin N."/>
            <person name="Tani A."/>
        </authorList>
    </citation>
    <scope>NUCLEOTIDE SEQUENCE</scope>
    <source>
        <strain evidence="1">KCTC 52305</strain>
    </source>
</reference>